<protein>
    <submittedName>
        <fullName evidence="2">Kinase-like domain-containing protein</fullName>
    </submittedName>
</protein>
<comment type="caution">
    <text evidence="2">The sequence shown here is derived from an EMBL/GenBank/DDBJ whole genome shotgun (WGS) entry which is preliminary data.</text>
</comment>
<dbReference type="EMBL" id="BLAL01000044">
    <property type="protein sequence ID" value="GES79531.1"/>
    <property type="molecule type" value="Genomic_DNA"/>
</dbReference>
<dbReference type="AlphaFoldDB" id="A0A8H3L5Y1"/>
<dbReference type="InterPro" id="IPR013761">
    <property type="entry name" value="SAM/pointed_sf"/>
</dbReference>
<dbReference type="CDD" id="cd09487">
    <property type="entry name" value="SAM_superfamily"/>
    <property type="match status" value="1"/>
</dbReference>
<feature type="region of interest" description="Disordered" evidence="1">
    <location>
        <begin position="221"/>
        <end position="256"/>
    </location>
</feature>
<evidence type="ECO:0000256" key="1">
    <source>
        <dbReference type="SAM" id="MobiDB-lite"/>
    </source>
</evidence>
<dbReference type="Proteomes" id="UP000615446">
    <property type="component" value="Unassembled WGS sequence"/>
</dbReference>
<gene>
    <name evidence="2" type="ORF">RCL2_000683200</name>
</gene>
<accession>A0A8H3L5Y1</accession>
<dbReference type="GO" id="GO:0016301">
    <property type="term" value="F:kinase activity"/>
    <property type="evidence" value="ECO:0007669"/>
    <property type="project" value="UniProtKB-KW"/>
</dbReference>
<proteinExistence type="predicted"/>
<dbReference type="Gene3D" id="1.10.150.50">
    <property type="entry name" value="Transcription Factor, Ets-1"/>
    <property type="match status" value="1"/>
</dbReference>
<evidence type="ECO:0000313" key="3">
    <source>
        <dbReference type="Proteomes" id="UP000615446"/>
    </source>
</evidence>
<name>A0A8H3L5Y1_9GLOM</name>
<keyword evidence="2" id="KW-0808">Transferase</keyword>
<keyword evidence="2" id="KW-0418">Kinase</keyword>
<reference evidence="2" key="1">
    <citation type="submission" date="2019-10" db="EMBL/GenBank/DDBJ databases">
        <title>Conservation and host-specific expression of non-tandemly repeated heterogenous ribosome RNA gene in arbuscular mycorrhizal fungi.</title>
        <authorList>
            <person name="Maeda T."/>
            <person name="Kobayashi Y."/>
            <person name="Nakagawa T."/>
            <person name="Ezawa T."/>
            <person name="Yamaguchi K."/>
            <person name="Bino T."/>
            <person name="Nishimoto Y."/>
            <person name="Shigenobu S."/>
            <person name="Kawaguchi M."/>
        </authorList>
    </citation>
    <scope>NUCLEOTIDE SEQUENCE</scope>
    <source>
        <strain evidence="2">HR1</strain>
    </source>
</reference>
<organism evidence="2 3">
    <name type="scientific">Rhizophagus clarus</name>
    <dbReference type="NCBI Taxonomy" id="94130"/>
    <lineage>
        <taxon>Eukaryota</taxon>
        <taxon>Fungi</taxon>
        <taxon>Fungi incertae sedis</taxon>
        <taxon>Mucoromycota</taxon>
        <taxon>Glomeromycotina</taxon>
        <taxon>Glomeromycetes</taxon>
        <taxon>Glomerales</taxon>
        <taxon>Glomeraceae</taxon>
        <taxon>Rhizophagus</taxon>
    </lineage>
</organism>
<feature type="compositionally biased region" description="Low complexity" evidence="1">
    <location>
        <begin position="240"/>
        <end position="252"/>
    </location>
</feature>
<evidence type="ECO:0000313" key="2">
    <source>
        <dbReference type="EMBL" id="GES79531.1"/>
    </source>
</evidence>
<sequence>MSSFANTPTDPSFEKGKNFGLSDVEIDNIRDNVVTGYNFLRLNNEILKECGIQLGARASLVELINNLNNQRLLTLEEALSCIPLSVSIEKLTKSVLNLGDHVPDDVFLWDDFLERVNQYEFIDEIRYQRLQFSCSRAGIGEMSAQTIFEFNICEVLNALLPDYRFSRRSTKNPGDLDFTYYFVQLTLLFPIEIKSEYLLEIEEKVQFPEFYKNSAKAKAKSATKGSDSKHTRSLRPTTKSSSDSSSGSSSSSTLYKDQKNNQNLSFMDFKFNNILGQERSRKTFKCKFWENMIALKCTDL</sequence>